<keyword evidence="6" id="KW-1185">Reference proteome</keyword>
<dbReference type="PANTHER" id="PTHR45586:SF1">
    <property type="entry name" value="LIPOPOLYSACCHARIDE ASSEMBLY PROTEIN B"/>
    <property type="match status" value="1"/>
</dbReference>
<dbReference type="EMBL" id="JAKFHA010000023">
    <property type="protein sequence ID" value="MCF2531405.1"/>
    <property type="molecule type" value="Genomic_DNA"/>
</dbReference>
<evidence type="ECO:0000256" key="2">
    <source>
        <dbReference type="ARBA" id="ARBA00022803"/>
    </source>
</evidence>
<dbReference type="PROSITE" id="PS50005">
    <property type="entry name" value="TPR"/>
    <property type="match status" value="1"/>
</dbReference>
<keyword evidence="2 3" id="KW-0802">TPR repeat</keyword>
<dbReference type="InterPro" id="IPR019734">
    <property type="entry name" value="TPR_rpt"/>
</dbReference>
<dbReference type="Gene3D" id="1.25.40.10">
    <property type="entry name" value="Tetratricopeptide repeat domain"/>
    <property type="match status" value="3"/>
</dbReference>
<evidence type="ECO:0000256" key="3">
    <source>
        <dbReference type="PROSITE-ProRule" id="PRU00339"/>
    </source>
</evidence>
<dbReference type="Proteomes" id="UP001165378">
    <property type="component" value="Unassembled WGS sequence"/>
</dbReference>
<dbReference type="InterPro" id="IPR011990">
    <property type="entry name" value="TPR-like_helical_dom_sf"/>
</dbReference>
<feature type="repeat" description="TPR" evidence="3">
    <location>
        <begin position="1045"/>
        <end position="1078"/>
    </location>
</feature>
<evidence type="ECO:0000256" key="4">
    <source>
        <dbReference type="SAM" id="MobiDB-lite"/>
    </source>
</evidence>
<evidence type="ECO:0000256" key="1">
    <source>
        <dbReference type="ARBA" id="ARBA00022737"/>
    </source>
</evidence>
<dbReference type="RefSeq" id="WP_235056065.1">
    <property type="nucleotide sequence ID" value="NZ_JAKFHA010000023.1"/>
</dbReference>
<dbReference type="SMART" id="SM00028">
    <property type="entry name" value="TPR"/>
    <property type="match status" value="8"/>
</dbReference>
<evidence type="ECO:0000313" key="6">
    <source>
        <dbReference type="Proteomes" id="UP001165378"/>
    </source>
</evidence>
<evidence type="ECO:0008006" key="7">
    <source>
        <dbReference type="Google" id="ProtNLM"/>
    </source>
</evidence>
<protein>
    <recommendedName>
        <fullName evidence="7">Tetratricopeptide repeat protein</fullName>
    </recommendedName>
</protein>
<name>A0AA41U340_9ACTN</name>
<gene>
    <name evidence="5" type="ORF">LZ495_29880</name>
</gene>
<comment type="caution">
    <text evidence="5">The sequence shown here is derived from an EMBL/GenBank/DDBJ whole genome shotgun (WGS) entry which is preliminary data.</text>
</comment>
<reference evidence="5" key="1">
    <citation type="submission" date="2022-01" db="EMBL/GenBank/DDBJ databases">
        <title>Genome-Based Taxonomic Classification of the Phylum Actinobacteria.</title>
        <authorList>
            <person name="Gao Y."/>
        </authorList>
    </citation>
    <scope>NUCLEOTIDE SEQUENCE</scope>
    <source>
        <strain evidence="5">KLBMP 8922</strain>
    </source>
</reference>
<proteinExistence type="predicted"/>
<dbReference type="SUPFAM" id="SSF48452">
    <property type="entry name" value="TPR-like"/>
    <property type="match status" value="3"/>
</dbReference>
<evidence type="ECO:0000313" key="5">
    <source>
        <dbReference type="EMBL" id="MCF2531405.1"/>
    </source>
</evidence>
<organism evidence="5 6">
    <name type="scientific">Yinghuangia soli</name>
    <dbReference type="NCBI Taxonomy" id="2908204"/>
    <lineage>
        <taxon>Bacteria</taxon>
        <taxon>Bacillati</taxon>
        <taxon>Actinomycetota</taxon>
        <taxon>Actinomycetes</taxon>
        <taxon>Kitasatosporales</taxon>
        <taxon>Streptomycetaceae</taxon>
        <taxon>Yinghuangia</taxon>
    </lineage>
</organism>
<accession>A0AA41U340</accession>
<dbReference type="PANTHER" id="PTHR45586">
    <property type="entry name" value="TPR REPEAT-CONTAINING PROTEIN PA4667"/>
    <property type="match status" value="1"/>
</dbReference>
<sequence length="1135" mass="122421">MAGLFDGFMRLGDDPAGHDAALDRADKSREKNQLDRARRLYERIVATADRLGVPEPLRESRRRALAALGEIACQEARPAEAAACAHELAQDPEGLAPAVAVLAAAAALDPQLAAPLAEFRHRLGRYRFAHQRYAEAADVLSAMPARTTPQTELLGRSLARIGHLERAAAVLEQDPGAAATLGHVLVRAGRLHDAAAAYDRAEQTPEVLLHRGDVLRRIGFPDRAFRDLEQAGASAPASYAQGRLALGEQDYESARLHFMAALVRDPGLEQARYGLGMAYEFEGEHAKAYAEYRTIAGAWPGLPERLAATATAAGEPDARRRIEALGDPYLVGLGLARSGHGQDALDRWAEMTALPPAAGVGGAAGRPTRGPGRSAPASLPGDRAATHDALARDALAGGDTGEARRHWRLAAALLPQEACFREALGETYVRELAAEDVTGERLGVLVHEAKQFLPEDPRVHRHAARAVLLGGDREAIAAELRTRFEGPLAGDLDPRTQRWRAAAYLASGRTDQAVYFFEAAGAPQPYTDVARLRQSVQEGDHDRAGSLCAGLLADSGAAGRYAAAVAALLAADVRNLAPDEAAEGLHRAALLGDGQPYLPLVRAEQARLAMVQGDDATALAALQALDALKARAGLGTKGGPPVPAAVAAALESITAPPGLRAVLLQRAAGRASREGRHAEALALIQEALRTAPRFNVIWSAAVVADRCARSGRAFPGIWPLLGGTWVALLHSDAFWRYLGQRTGRSADEERTERARAFHVERLTQLVRERGHEDPEAARFAATLRLELAVAARIRQLPAALEPNAKVIVNGPLLADALDALGADGEGIRDGLAGPARHDEELRRLLSPEGRYELLLAEGDHERIIAELTPSAVTAGNRVFLVRALTFKGVDLHARRSWAACLDHFEAMDKRIGQVGGQEDKVADAATELARSILADHDDYDAAVAVLRRGRKLVPGDERITEDLAATFNRWAASKSAEGDTRKAHQLITTALDYAPDAPLIRRNYVVSTDNYVAKMVEDGNLRKACTVVEEARKRVDDPVLTQRLGVLRHNLGVQLTNQRRFADGISEFEQALALDPDPVVRQMMAQCYGLWASDAFEQRHITAALERIHKAIRLDPDNVTWYRLKMLIEQGRLGL</sequence>
<dbReference type="InterPro" id="IPR051012">
    <property type="entry name" value="CellSynth/LPSAsmb/PSIAsmb"/>
</dbReference>
<feature type="region of interest" description="Disordered" evidence="4">
    <location>
        <begin position="358"/>
        <end position="384"/>
    </location>
</feature>
<keyword evidence="1" id="KW-0677">Repeat</keyword>
<feature type="compositionally biased region" description="Low complexity" evidence="4">
    <location>
        <begin position="365"/>
        <end position="377"/>
    </location>
</feature>
<dbReference type="AlphaFoldDB" id="A0AA41U340"/>